<dbReference type="EMBL" id="LGRX02034100">
    <property type="protein sequence ID" value="KAK3238811.1"/>
    <property type="molecule type" value="Genomic_DNA"/>
</dbReference>
<evidence type="ECO:0000313" key="4">
    <source>
        <dbReference type="Proteomes" id="UP001190700"/>
    </source>
</evidence>
<dbReference type="InterPro" id="IPR032675">
    <property type="entry name" value="LRR_dom_sf"/>
</dbReference>
<keyword evidence="4" id="KW-1185">Reference proteome</keyword>
<dbReference type="SUPFAM" id="SSF52047">
    <property type="entry name" value="RNI-like"/>
    <property type="match status" value="1"/>
</dbReference>
<proteinExistence type="predicted"/>
<keyword evidence="2" id="KW-0732">Signal</keyword>
<accession>A0AAE0BLK2</accession>
<feature type="chain" id="PRO_5042292829" evidence="2">
    <location>
        <begin position="20"/>
        <end position="319"/>
    </location>
</feature>
<reference evidence="3 4" key="1">
    <citation type="journal article" date="2015" name="Genome Biol. Evol.">
        <title>Comparative Genomics of a Bacterivorous Green Alga Reveals Evolutionary Causalities and Consequences of Phago-Mixotrophic Mode of Nutrition.</title>
        <authorList>
            <person name="Burns J.A."/>
            <person name="Paasch A."/>
            <person name="Narechania A."/>
            <person name="Kim E."/>
        </authorList>
    </citation>
    <scope>NUCLEOTIDE SEQUENCE [LARGE SCALE GENOMIC DNA]</scope>
    <source>
        <strain evidence="3 4">PLY_AMNH</strain>
    </source>
</reference>
<evidence type="ECO:0000256" key="2">
    <source>
        <dbReference type="SAM" id="SignalP"/>
    </source>
</evidence>
<gene>
    <name evidence="3" type="ORF">CYMTET_51214</name>
</gene>
<dbReference type="AlphaFoldDB" id="A0AAE0BLK2"/>
<comment type="caution">
    <text evidence="3">The sequence shown here is derived from an EMBL/GenBank/DDBJ whole genome shotgun (WGS) entry which is preliminary data.</text>
</comment>
<protein>
    <submittedName>
        <fullName evidence="3">Uncharacterized protein</fullName>
    </submittedName>
</protein>
<dbReference type="Gene3D" id="3.80.10.10">
    <property type="entry name" value="Ribonuclease Inhibitor"/>
    <property type="match status" value="1"/>
</dbReference>
<dbReference type="GO" id="GO:0005930">
    <property type="term" value="C:axoneme"/>
    <property type="evidence" value="ECO:0007669"/>
    <property type="project" value="UniProtKB-SubCell"/>
</dbReference>
<evidence type="ECO:0000313" key="3">
    <source>
        <dbReference type="EMBL" id="KAK3238811.1"/>
    </source>
</evidence>
<comment type="subcellular location">
    <subcellularLocation>
        <location evidence="1">Cytoplasm</location>
        <location evidence="1">Cytoskeleton</location>
        <location evidence="1">Cilium axoneme</location>
    </subcellularLocation>
</comment>
<name>A0AAE0BLK2_9CHLO</name>
<evidence type="ECO:0000256" key="1">
    <source>
        <dbReference type="ARBA" id="ARBA00004430"/>
    </source>
</evidence>
<organism evidence="3 4">
    <name type="scientific">Cymbomonas tetramitiformis</name>
    <dbReference type="NCBI Taxonomy" id="36881"/>
    <lineage>
        <taxon>Eukaryota</taxon>
        <taxon>Viridiplantae</taxon>
        <taxon>Chlorophyta</taxon>
        <taxon>Pyramimonadophyceae</taxon>
        <taxon>Pyramimonadales</taxon>
        <taxon>Pyramimonadaceae</taxon>
        <taxon>Cymbomonas</taxon>
    </lineage>
</organism>
<feature type="signal peptide" evidence="2">
    <location>
        <begin position="1"/>
        <end position="19"/>
    </location>
</feature>
<dbReference type="Proteomes" id="UP001190700">
    <property type="component" value="Unassembled WGS sequence"/>
</dbReference>
<sequence length="319" mass="35121">MTAIMFIFACTPLMRIVFQIPYLRPEANILQAALNCTEVWVWSGDTSVLHEVWNCGQAASKLHRGLGVVRCGQVALNCTEVWVYFSAIICFASFEENGNNDSAANTLLAFPVIFVIGAVAMYFRLRWLEQSLQSAQAEALEMLSPFGKCAVLAKSISEDVVLLEADEDEGKLSFAVRGDEGIVALSQHLFQNPQFRWLEVKGPAKFAGLVEEKKHLVTSEGFRHLAGIVATNPYLEVLGLDSHVMDGACGAALCAGLQGNTQLRHINLWRNQINDDVAIQIANAIFSSFALEKLQMANNPITAATRDQLMAMFPQRILV</sequence>